<proteinExistence type="predicted"/>
<accession>A0A0A9FGH2</accession>
<evidence type="ECO:0000313" key="2">
    <source>
        <dbReference type="EMBL" id="JAE07378.1"/>
    </source>
</evidence>
<dbReference type="EMBL" id="GBRH01190518">
    <property type="protein sequence ID" value="JAE07378.1"/>
    <property type="molecule type" value="Transcribed_RNA"/>
</dbReference>
<keyword evidence="1" id="KW-1133">Transmembrane helix</keyword>
<evidence type="ECO:0000256" key="1">
    <source>
        <dbReference type="SAM" id="Phobius"/>
    </source>
</evidence>
<protein>
    <submittedName>
        <fullName evidence="2">Uncharacterized protein</fullName>
    </submittedName>
</protein>
<name>A0A0A9FGH2_ARUDO</name>
<organism evidence="2">
    <name type="scientific">Arundo donax</name>
    <name type="common">Giant reed</name>
    <name type="synonym">Donax arundinaceus</name>
    <dbReference type="NCBI Taxonomy" id="35708"/>
    <lineage>
        <taxon>Eukaryota</taxon>
        <taxon>Viridiplantae</taxon>
        <taxon>Streptophyta</taxon>
        <taxon>Embryophyta</taxon>
        <taxon>Tracheophyta</taxon>
        <taxon>Spermatophyta</taxon>
        <taxon>Magnoliopsida</taxon>
        <taxon>Liliopsida</taxon>
        <taxon>Poales</taxon>
        <taxon>Poaceae</taxon>
        <taxon>PACMAD clade</taxon>
        <taxon>Arundinoideae</taxon>
        <taxon>Arundineae</taxon>
        <taxon>Arundo</taxon>
    </lineage>
</organism>
<dbReference type="AlphaFoldDB" id="A0A0A9FGH2"/>
<sequence>MKKKDSRMVGQIIKITYFLLIVMQRICVVFDIFYEFLLCLHG</sequence>
<reference evidence="2" key="2">
    <citation type="journal article" date="2015" name="Data Brief">
        <title>Shoot transcriptome of the giant reed, Arundo donax.</title>
        <authorList>
            <person name="Barrero R.A."/>
            <person name="Guerrero F.D."/>
            <person name="Moolhuijzen P."/>
            <person name="Goolsby J.A."/>
            <person name="Tidwell J."/>
            <person name="Bellgard S.E."/>
            <person name="Bellgard M.I."/>
        </authorList>
    </citation>
    <scope>NUCLEOTIDE SEQUENCE</scope>
    <source>
        <tissue evidence="2">Shoot tissue taken approximately 20 cm above the soil surface</tissue>
    </source>
</reference>
<feature type="transmembrane region" description="Helical" evidence="1">
    <location>
        <begin position="12"/>
        <end position="34"/>
    </location>
</feature>
<reference evidence="2" key="1">
    <citation type="submission" date="2014-09" db="EMBL/GenBank/DDBJ databases">
        <authorList>
            <person name="Magalhaes I.L.F."/>
            <person name="Oliveira U."/>
            <person name="Santos F.R."/>
            <person name="Vidigal T.H.D.A."/>
            <person name="Brescovit A.D."/>
            <person name="Santos A.J."/>
        </authorList>
    </citation>
    <scope>NUCLEOTIDE SEQUENCE</scope>
    <source>
        <tissue evidence="2">Shoot tissue taken approximately 20 cm above the soil surface</tissue>
    </source>
</reference>
<keyword evidence="1" id="KW-0472">Membrane</keyword>
<keyword evidence="1" id="KW-0812">Transmembrane</keyword>